<dbReference type="NCBIfam" id="TIGR04183">
    <property type="entry name" value="Por_Secre_tail"/>
    <property type="match status" value="1"/>
</dbReference>
<sequence>MRKFVLLCISLCYLWAAYGQDVIRYSYDNAGNRIKREIALSRASEAKDDKNPESYSDRIEEHEIRIYPNPTKGDLVINISNIDTENQVTVILYNIEGKLMRRAEVNAGQAFMDIRDEQNGIYLMQINIDENSTIWKIFKE</sequence>
<dbReference type="RefSeq" id="WP_262433563.1">
    <property type="nucleotide sequence ID" value="NZ_JACRTF010000001.1"/>
</dbReference>
<dbReference type="InterPro" id="IPR026444">
    <property type="entry name" value="Secre_tail"/>
</dbReference>
<dbReference type="Pfam" id="PF18962">
    <property type="entry name" value="Por_Secre_tail"/>
    <property type="match status" value="1"/>
</dbReference>
<organism evidence="2 3">
    <name type="scientific">Jilunia laotingensis</name>
    <dbReference type="NCBI Taxonomy" id="2763675"/>
    <lineage>
        <taxon>Bacteria</taxon>
        <taxon>Pseudomonadati</taxon>
        <taxon>Bacteroidota</taxon>
        <taxon>Bacteroidia</taxon>
        <taxon>Bacteroidales</taxon>
        <taxon>Bacteroidaceae</taxon>
        <taxon>Jilunia</taxon>
    </lineage>
</organism>
<feature type="domain" description="Secretion system C-terminal sorting" evidence="1">
    <location>
        <begin position="66"/>
        <end position="137"/>
    </location>
</feature>
<gene>
    <name evidence="2" type="ORF">H8744_03710</name>
</gene>
<name>A0A926F0E6_9BACT</name>
<proteinExistence type="predicted"/>
<evidence type="ECO:0000313" key="2">
    <source>
        <dbReference type="EMBL" id="MBC8592361.1"/>
    </source>
</evidence>
<evidence type="ECO:0000313" key="3">
    <source>
        <dbReference type="Proteomes" id="UP000651085"/>
    </source>
</evidence>
<evidence type="ECO:0000259" key="1">
    <source>
        <dbReference type="Pfam" id="PF18962"/>
    </source>
</evidence>
<protein>
    <submittedName>
        <fullName evidence="2">T9SS type A sorting domain-containing protein</fullName>
    </submittedName>
</protein>
<dbReference type="Proteomes" id="UP000651085">
    <property type="component" value="Unassembled WGS sequence"/>
</dbReference>
<keyword evidence="3" id="KW-1185">Reference proteome</keyword>
<accession>A0A926F0E6</accession>
<reference evidence="2" key="1">
    <citation type="submission" date="2020-08" db="EMBL/GenBank/DDBJ databases">
        <title>Genome public.</title>
        <authorList>
            <person name="Liu C."/>
            <person name="Sun Q."/>
        </authorList>
    </citation>
    <scope>NUCLEOTIDE SEQUENCE</scope>
    <source>
        <strain evidence="2">N12</strain>
    </source>
</reference>
<dbReference type="EMBL" id="JACRTF010000001">
    <property type="protein sequence ID" value="MBC8592361.1"/>
    <property type="molecule type" value="Genomic_DNA"/>
</dbReference>
<dbReference type="AlphaFoldDB" id="A0A926F0E6"/>
<comment type="caution">
    <text evidence="2">The sequence shown here is derived from an EMBL/GenBank/DDBJ whole genome shotgun (WGS) entry which is preliminary data.</text>
</comment>